<feature type="compositionally biased region" description="Polar residues" evidence="1">
    <location>
        <begin position="232"/>
        <end position="241"/>
    </location>
</feature>
<feature type="compositionally biased region" description="Basic residues" evidence="1">
    <location>
        <begin position="205"/>
        <end position="221"/>
    </location>
</feature>
<dbReference type="AlphaFoldDB" id="A0A178Z5F9"/>
<organism evidence="2 3">
    <name type="scientific">Fonsecaea erecta</name>
    <dbReference type="NCBI Taxonomy" id="1367422"/>
    <lineage>
        <taxon>Eukaryota</taxon>
        <taxon>Fungi</taxon>
        <taxon>Dikarya</taxon>
        <taxon>Ascomycota</taxon>
        <taxon>Pezizomycotina</taxon>
        <taxon>Eurotiomycetes</taxon>
        <taxon>Chaetothyriomycetidae</taxon>
        <taxon>Chaetothyriales</taxon>
        <taxon>Herpotrichiellaceae</taxon>
        <taxon>Fonsecaea</taxon>
    </lineage>
</organism>
<feature type="region of interest" description="Disordered" evidence="1">
    <location>
        <begin position="194"/>
        <end position="253"/>
    </location>
</feature>
<proteinExistence type="predicted"/>
<feature type="compositionally biased region" description="Basic residues" evidence="1">
    <location>
        <begin position="244"/>
        <end position="253"/>
    </location>
</feature>
<evidence type="ECO:0008006" key="4">
    <source>
        <dbReference type="Google" id="ProtNLM"/>
    </source>
</evidence>
<evidence type="ECO:0000256" key="1">
    <source>
        <dbReference type="SAM" id="MobiDB-lite"/>
    </source>
</evidence>
<gene>
    <name evidence="2" type="ORF">AYL99_10687</name>
</gene>
<dbReference type="OrthoDB" id="10263401at2759"/>
<protein>
    <recommendedName>
        <fullName evidence="4">Bacteriocin-protection protein, YdeI/OmpD-associated family</fullName>
    </recommendedName>
</protein>
<dbReference type="Pfam" id="PF13376">
    <property type="entry name" value="OmdA"/>
    <property type="match status" value="1"/>
</dbReference>
<reference evidence="2 3" key="1">
    <citation type="submission" date="2016-04" db="EMBL/GenBank/DDBJ databases">
        <title>Draft genome of Fonsecaea erecta CBS 125763.</title>
        <authorList>
            <person name="Weiss V.A."/>
            <person name="Vicente V.A."/>
            <person name="Raittz R.T."/>
            <person name="Moreno L.F."/>
            <person name="De Souza E.M."/>
            <person name="Pedrosa F.O."/>
            <person name="Steffens M.B."/>
            <person name="Faoro H."/>
            <person name="Tadra-Sfeir M.Z."/>
            <person name="Najafzadeh M.J."/>
            <person name="Felipe M.S."/>
            <person name="Teixeira M."/>
            <person name="Sun J."/>
            <person name="Xi L."/>
            <person name="Gomes R."/>
            <person name="De Azevedo C.M."/>
            <person name="Salgado C.G."/>
            <person name="Da Silva M.B."/>
            <person name="Nascimento M.F."/>
            <person name="Queiroz-Telles F."/>
            <person name="Attili D.S."/>
            <person name="Gorbushina A."/>
        </authorList>
    </citation>
    <scope>NUCLEOTIDE SEQUENCE [LARGE SCALE GENOMIC DNA]</scope>
    <source>
        <strain evidence="2 3">CBS 125763</strain>
    </source>
</reference>
<comment type="caution">
    <text evidence="2">The sequence shown here is derived from an EMBL/GenBank/DDBJ whole genome shotgun (WGS) entry which is preliminary data.</text>
</comment>
<evidence type="ECO:0000313" key="3">
    <source>
        <dbReference type="Proteomes" id="UP000078343"/>
    </source>
</evidence>
<evidence type="ECO:0000313" key="2">
    <source>
        <dbReference type="EMBL" id="OAP54987.1"/>
    </source>
</evidence>
<dbReference type="RefSeq" id="XP_018688354.1">
    <property type="nucleotide sequence ID" value="XM_018842193.1"/>
</dbReference>
<dbReference type="GeneID" id="30014855"/>
<name>A0A178Z5F9_9EURO</name>
<dbReference type="EMBL" id="LVYI01000012">
    <property type="protein sequence ID" value="OAP54987.1"/>
    <property type="molecule type" value="Genomic_DNA"/>
</dbReference>
<sequence>MSSKPLPTDLPIHTFRSAQEFEAFLDREHTTAPGCYVKLAKKSAGVASISAAEAVEVALCFGWIDGRANGIDEKWWLARYTPRRAKSVWSRKNVNTVARLVQEGRMRPAGVAAVDAAKADGRWDRAYDGPATMALSDDLAAALAAVPVASSFFETLSKPDRYAVLWRVQTASAQNRPKRIEAIVQMLAGGNVPGRAAEPQTLPKNKQRQGVRKTAAKKSTTRQKAASEDVLVTQSLPTTEPRQPRRTGLRPRN</sequence>
<dbReference type="STRING" id="1367422.A0A178Z5F9"/>
<accession>A0A178Z5F9</accession>
<keyword evidence="3" id="KW-1185">Reference proteome</keyword>
<dbReference type="Proteomes" id="UP000078343">
    <property type="component" value="Unassembled WGS sequence"/>
</dbReference>